<dbReference type="AlphaFoldDB" id="A0ABD8B6M9"/>
<keyword evidence="8 11" id="KW-0472">Membrane</keyword>
<evidence type="ECO:0000256" key="3">
    <source>
        <dbReference type="ARBA" id="ARBA00022448"/>
    </source>
</evidence>
<evidence type="ECO:0000256" key="6">
    <source>
        <dbReference type="ARBA" id="ARBA00022729"/>
    </source>
</evidence>
<evidence type="ECO:0000256" key="7">
    <source>
        <dbReference type="ARBA" id="ARBA00023077"/>
    </source>
</evidence>
<feature type="domain" description="TonB-dependent receptor plug" evidence="16">
    <location>
        <begin position="63"/>
        <end position="163"/>
    </location>
</feature>
<dbReference type="NCBIfam" id="TIGR01776">
    <property type="entry name" value="TonB-tbp-lbp"/>
    <property type="match status" value="1"/>
</dbReference>
<proteinExistence type="inferred from homology"/>
<dbReference type="GO" id="GO:0009279">
    <property type="term" value="C:cell outer membrane"/>
    <property type="evidence" value="ECO:0007669"/>
    <property type="project" value="UniProtKB-SubCell"/>
</dbReference>
<organism evidence="17 18">
    <name type="scientific">Conchiformibius kuhniae</name>
    <dbReference type="NCBI Taxonomy" id="211502"/>
    <lineage>
        <taxon>Bacteria</taxon>
        <taxon>Pseudomonadati</taxon>
        <taxon>Pseudomonadota</taxon>
        <taxon>Betaproteobacteria</taxon>
        <taxon>Neisseriales</taxon>
        <taxon>Neisseriaceae</taxon>
        <taxon>Conchiformibius</taxon>
    </lineage>
</organism>
<dbReference type="InterPro" id="IPR012910">
    <property type="entry name" value="Plug_dom"/>
</dbReference>
<evidence type="ECO:0000256" key="11">
    <source>
        <dbReference type="PROSITE-ProRule" id="PRU01360"/>
    </source>
</evidence>
<comment type="similarity">
    <text evidence="2 11 13">Belongs to the TonB-dependent receptor family.</text>
</comment>
<dbReference type="NCBIfam" id="TIGR01786">
    <property type="entry name" value="TonB-hemlactrns"/>
    <property type="match status" value="1"/>
</dbReference>
<feature type="signal peptide" evidence="14">
    <location>
        <begin position="1"/>
        <end position="24"/>
    </location>
</feature>
<dbReference type="CDD" id="cd01347">
    <property type="entry name" value="ligand_gated_channel"/>
    <property type="match status" value="1"/>
</dbReference>
<evidence type="ECO:0000256" key="13">
    <source>
        <dbReference type="RuleBase" id="RU003357"/>
    </source>
</evidence>
<keyword evidence="6 14" id="KW-0732">Signal</keyword>
<dbReference type="Pfam" id="PF00593">
    <property type="entry name" value="TonB_dep_Rec_b-barrel"/>
    <property type="match status" value="1"/>
</dbReference>
<evidence type="ECO:0000259" key="16">
    <source>
        <dbReference type="Pfam" id="PF07715"/>
    </source>
</evidence>
<dbReference type="InterPro" id="IPR010949">
    <property type="entry name" value="TonB_Hb/transfer/lactofer_rcpt"/>
</dbReference>
<comment type="subcellular location">
    <subcellularLocation>
        <location evidence="1 11">Cell outer membrane</location>
        <topology evidence="1 11">Multi-pass membrane protein</topology>
    </subcellularLocation>
</comment>
<feature type="chain" id="PRO_5044791396" evidence="14">
    <location>
        <begin position="25"/>
        <end position="939"/>
    </location>
</feature>
<dbReference type="InterPro" id="IPR036942">
    <property type="entry name" value="Beta-barrel_TonB_sf"/>
</dbReference>
<protein>
    <submittedName>
        <fullName evidence="17">Lactoferrin/transferrin family TonB-dependent receptor</fullName>
    </submittedName>
</protein>
<dbReference type="Gene3D" id="2.170.130.10">
    <property type="entry name" value="TonB-dependent receptor, plug domain"/>
    <property type="match status" value="1"/>
</dbReference>
<feature type="short sequence motif" description="TonB C-terminal box" evidence="12">
    <location>
        <begin position="922"/>
        <end position="939"/>
    </location>
</feature>
<evidence type="ECO:0000313" key="18">
    <source>
        <dbReference type="Proteomes" id="UP000831534"/>
    </source>
</evidence>
<evidence type="ECO:0000256" key="1">
    <source>
        <dbReference type="ARBA" id="ARBA00004571"/>
    </source>
</evidence>
<evidence type="ECO:0000256" key="4">
    <source>
        <dbReference type="ARBA" id="ARBA00022452"/>
    </source>
</evidence>
<evidence type="ECO:0000256" key="8">
    <source>
        <dbReference type="ARBA" id="ARBA00023136"/>
    </source>
</evidence>
<keyword evidence="18" id="KW-1185">Reference proteome</keyword>
<dbReference type="KEGG" id="ckh:LVJ77_09760"/>
<dbReference type="InterPro" id="IPR039426">
    <property type="entry name" value="TonB-dep_rcpt-like"/>
</dbReference>
<evidence type="ECO:0000256" key="10">
    <source>
        <dbReference type="ARBA" id="ARBA00023237"/>
    </source>
</evidence>
<dbReference type="PROSITE" id="PS52016">
    <property type="entry name" value="TONB_DEPENDENT_REC_3"/>
    <property type="match status" value="1"/>
</dbReference>
<evidence type="ECO:0000256" key="14">
    <source>
        <dbReference type="SAM" id="SignalP"/>
    </source>
</evidence>
<dbReference type="PANTHER" id="PTHR30069:SF54">
    <property type="entry name" value="TRANSFERRIN-BINDING PROTEIN A"/>
    <property type="match status" value="1"/>
</dbReference>
<dbReference type="Gene3D" id="2.40.170.20">
    <property type="entry name" value="TonB-dependent receptor, beta-barrel domain"/>
    <property type="match status" value="1"/>
</dbReference>
<gene>
    <name evidence="17" type="ORF">LVJ77_09760</name>
</gene>
<dbReference type="SUPFAM" id="SSF56935">
    <property type="entry name" value="Porins"/>
    <property type="match status" value="1"/>
</dbReference>
<evidence type="ECO:0000256" key="9">
    <source>
        <dbReference type="ARBA" id="ARBA00023170"/>
    </source>
</evidence>
<dbReference type="InterPro" id="IPR000531">
    <property type="entry name" value="Beta-barrel_TonB"/>
</dbReference>
<dbReference type="RefSeq" id="WP_027009464.1">
    <property type="nucleotide sequence ID" value="NZ_CP091521.1"/>
</dbReference>
<dbReference type="InterPro" id="IPR010917">
    <property type="entry name" value="TonB_rcpt_CS"/>
</dbReference>
<dbReference type="PROSITE" id="PS01156">
    <property type="entry name" value="TONB_DEPENDENT_REC_2"/>
    <property type="match status" value="1"/>
</dbReference>
<keyword evidence="5 11" id="KW-0812">Transmembrane</keyword>
<keyword evidence="10 11" id="KW-0998">Cell outer membrane</keyword>
<keyword evidence="3 11" id="KW-0813">Transport</keyword>
<dbReference type="InterPro" id="IPR037066">
    <property type="entry name" value="Plug_dom_sf"/>
</dbReference>
<dbReference type="Proteomes" id="UP000831534">
    <property type="component" value="Chromosome"/>
</dbReference>
<evidence type="ECO:0000259" key="15">
    <source>
        <dbReference type="Pfam" id="PF00593"/>
    </source>
</evidence>
<keyword evidence="9 17" id="KW-0675">Receptor</keyword>
<sequence>MKHPYPKLICLMLAGALSTLPAHAADPDEKTQGTELKSLNVKGKRKATRRDNEVTGLGKITKNADQLRKEQISGIRDLTRYDPSISVVEQGRGASSGYSMRGVDRNRVALIVDGLPQAQSYTVLDSKANGGAINEIEYENLRSIELSKGASSSEYGNGALGGAVGFRSKEADDIVANGKTWGADSKTAYTGKNRQWMQSLGVGVKTERWEGLLQYTHRKGRETAVHPDALVAKQSLVRLNAFADEYDLSRRSNPGDLKDSWFILTNECPNYAQDNHGCTPKARADLSEDDDKLRLRTNPPLTEAEQTAAAKQRHITETVSAKDYTGSKRIAPNPMDYRSSSWLLKGAWQLLPKHRIGVAGEHTAQRYDIRDMTLPAYYEPHEKKRNSLDNFKEGGKYIGNNPAAGITHNTEYIITNQYWSRTRYFDERHRKSRYGLFYEYRNPDKNSWADVLRLSFDRQNIGIASTYLLKHCAPYPSADRHCRVSTDKIWSATRSEQNDYREQHNLLHMQWDKELNTGSVKHRLRLNAGYDRFRSALLRGKYFDEHAHPRFEDVPPYHDATHYGSRDKPNVYTLDRVEHVRTENCDTTGREKGLRDCSPRLIKGGNAFIALRDNISFGNKADWGIGLRYDRHRFQSDDPWTSTGKYRNFSWNSGLTVKPTDRLALSYRISNGYRVPAFHELFGRRLPAADVRFQNYVGKFKAEKSLNQEAGIGIKGAFGQVEASYHHNRYKDLITIGKPLGIDGYDEFGYHNLQNITLGGINVVGRLDWNGISEKLPYGLYSNLAYSRIRAKKFGTRPNFSATTSPLLDTLQPDRYVFSLGYDHPEGKWGISATTTYSAAKSNRELVTTGYRPNGLEFEQKGTSRRSRSWYTHDLAGHYRLKNLTFRAGVYNLANRKYSTWESVRQSSINAVNPDGGKRNSASYAAPGRNFSVSLEAKF</sequence>
<evidence type="ECO:0000256" key="5">
    <source>
        <dbReference type="ARBA" id="ARBA00022692"/>
    </source>
</evidence>
<evidence type="ECO:0000256" key="2">
    <source>
        <dbReference type="ARBA" id="ARBA00009810"/>
    </source>
</evidence>
<dbReference type="PANTHER" id="PTHR30069">
    <property type="entry name" value="TONB-DEPENDENT OUTER MEMBRANE RECEPTOR"/>
    <property type="match status" value="1"/>
</dbReference>
<keyword evidence="7 13" id="KW-0798">TonB box</keyword>
<reference evidence="17 18" key="1">
    <citation type="journal article" date="2022" name="Res Sq">
        <title>Evolution of multicellular longitudinally dividing oral cavity symbionts (Neisseriaceae).</title>
        <authorList>
            <person name="Nyongesa S."/>
            <person name="Weber P."/>
            <person name="Bernet E."/>
            <person name="Pullido F."/>
            <person name="Nieckarz M."/>
            <person name="Delaby M."/>
            <person name="Nieves C."/>
            <person name="Viehboeck T."/>
            <person name="Krause N."/>
            <person name="Rivera-Millot A."/>
            <person name="Nakamura A."/>
            <person name="Vischer N."/>
            <person name="VanNieuwenhze M."/>
            <person name="Brun Y."/>
            <person name="Cava F."/>
            <person name="Bulgheresi S."/>
            <person name="Veyrier F."/>
        </authorList>
    </citation>
    <scope>NUCLEOTIDE SEQUENCE [LARGE SCALE GENOMIC DNA]</scope>
    <source>
        <strain evidence="17 18">17694</strain>
    </source>
</reference>
<feature type="domain" description="TonB-dependent receptor-like beta-barrel" evidence="15">
    <location>
        <begin position="395"/>
        <end position="893"/>
    </location>
</feature>
<evidence type="ECO:0000256" key="12">
    <source>
        <dbReference type="PROSITE-ProRule" id="PRU10144"/>
    </source>
</evidence>
<accession>A0ABD8B6M9</accession>
<dbReference type="Pfam" id="PF07715">
    <property type="entry name" value="Plug"/>
    <property type="match status" value="1"/>
</dbReference>
<dbReference type="InterPro" id="IPR010948">
    <property type="entry name" value="TonB_lacto/transferrin_rcpt"/>
</dbReference>
<keyword evidence="4 11" id="KW-1134">Transmembrane beta strand</keyword>
<evidence type="ECO:0000313" key="17">
    <source>
        <dbReference type="EMBL" id="XHH49666.1"/>
    </source>
</evidence>
<dbReference type="EMBL" id="CP091521">
    <property type="protein sequence ID" value="XHH49666.1"/>
    <property type="molecule type" value="Genomic_DNA"/>
</dbReference>
<name>A0ABD8B6M9_9NEIS</name>